<dbReference type="PANTHER" id="PTHR46532">
    <property type="entry name" value="MALE FERTILITY FACTOR KL5"/>
    <property type="match status" value="1"/>
</dbReference>
<evidence type="ECO:0000256" key="2">
    <source>
        <dbReference type="SAM" id="MobiDB-lite"/>
    </source>
</evidence>
<keyword evidence="5" id="KW-1185">Reference proteome</keyword>
<reference evidence="4 5" key="1">
    <citation type="submission" date="2024-02" db="EMBL/GenBank/DDBJ databases">
        <title>A draft genome for the cacao thread blight pathogen Marasmius crinis-equi.</title>
        <authorList>
            <person name="Cohen S.P."/>
            <person name="Baruah I.K."/>
            <person name="Amoako-Attah I."/>
            <person name="Bukari Y."/>
            <person name="Meinhardt L.W."/>
            <person name="Bailey B.A."/>
        </authorList>
    </citation>
    <scope>NUCLEOTIDE SEQUENCE [LARGE SCALE GENOMIC DNA]</scope>
    <source>
        <strain evidence="4 5">GH-76</strain>
    </source>
</reference>
<dbReference type="PANTHER" id="PTHR46532:SF4">
    <property type="entry name" value="AAA+ ATPASE DOMAIN-CONTAINING PROTEIN"/>
    <property type="match status" value="1"/>
</dbReference>
<proteinExistence type="inferred from homology"/>
<organism evidence="4 5">
    <name type="scientific">Marasmius crinis-equi</name>
    <dbReference type="NCBI Taxonomy" id="585013"/>
    <lineage>
        <taxon>Eukaryota</taxon>
        <taxon>Fungi</taxon>
        <taxon>Dikarya</taxon>
        <taxon>Basidiomycota</taxon>
        <taxon>Agaricomycotina</taxon>
        <taxon>Agaricomycetes</taxon>
        <taxon>Agaricomycetidae</taxon>
        <taxon>Agaricales</taxon>
        <taxon>Marasmiineae</taxon>
        <taxon>Marasmiaceae</taxon>
        <taxon>Marasmius</taxon>
    </lineage>
</organism>
<evidence type="ECO:0000256" key="1">
    <source>
        <dbReference type="ARBA" id="ARBA00008887"/>
    </source>
</evidence>
<dbReference type="EMBL" id="JBAHYK010002788">
    <property type="protein sequence ID" value="KAL0564429.1"/>
    <property type="molecule type" value="Genomic_DNA"/>
</dbReference>
<feature type="domain" description="Dynein heavy chain tail" evidence="3">
    <location>
        <begin position="187"/>
        <end position="370"/>
    </location>
</feature>
<dbReference type="InterPro" id="IPR013594">
    <property type="entry name" value="Dynein_heavy_tail"/>
</dbReference>
<gene>
    <name evidence="4" type="primary">DYN1_8</name>
    <name evidence="4" type="ORF">V5O48_017615</name>
</gene>
<dbReference type="Proteomes" id="UP001465976">
    <property type="component" value="Unassembled WGS sequence"/>
</dbReference>
<protein>
    <submittedName>
        <fullName evidence="4">Dynein heavy chain</fullName>
    </submittedName>
</protein>
<comment type="similarity">
    <text evidence="1">Belongs to the dynein heavy chain family.</text>
</comment>
<evidence type="ECO:0000313" key="5">
    <source>
        <dbReference type="Proteomes" id="UP001465976"/>
    </source>
</evidence>
<feature type="compositionally biased region" description="Basic residues" evidence="2">
    <location>
        <begin position="37"/>
        <end position="47"/>
    </location>
</feature>
<dbReference type="InterPro" id="IPR026983">
    <property type="entry name" value="DHC"/>
</dbReference>
<feature type="non-terminal residue" evidence="4">
    <location>
        <position position="1"/>
    </location>
</feature>
<dbReference type="Pfam" id="PF08385">
    <property type="entry name" value="DHC_N1"/>
    <property type="match status" value="1"/>
</dbReference>
<name>A0ABR3ENG1_9AGAR</name>
<feature type="region of interest" description="Disordered" evidence="2">
    <location>
        <begin position="26"/>
        <end position="50"/>
    </location>
</feature>
<comment type="caution">
    <text evidence="4">The sequence shown here is derived from an EMBL/GenBank/DDBJ whole genome shotgun (WGS) entry which is preliminary data.</text>
</comment>
<sequence>TVGFGGRSVVFLAFSLQFNAPSHPAFSAVPTPPSKPSRQHFPRRPPRHSQFLDQIHPIRHQTQPRRLLRLPRNQSETPNGSTRLSVFDTDTGLKDVKDQAQKEFPLNELLMLMERSKEVAHRLFLTGCFLPLSWSTVQYDVDQTVCPLVVGRSGSIFRDEWKYFILAAAECDRDKVHLIFGHINKKMRRALPLVEAISKDFNDQLLRILTSHQLPYTPYETFERLLAQTTNIFWTWDNLIKEFTIVAREVTRKRSERFVPIKVVPAHAKLQEQTHYLLDWQKQHEQLAVMTGPTKGLAVGGLEAGGMDMEEEVKEAYEIVKRIDVLDVSVEGTEIWVAAENAYNKQVSRVENQIIARLRDRLGTARNANEDVWADVGSCGGDMGRGIEWLVAEYRNEAQRMIGKAGCTGTNIKWDHFVSFVREFASVISVLQDKTNSVIDLYKDILRAVEELATCSYTTGAFAELLGRMQSAVWCSELDRLTDKDGRREMLFRDITNKRRGDLTKRKEKFMESNMIVKPIAHEIRIQNQVIFLDPPIEHARATWIRQLHDWIGVIRRLQRIQSSWYEIELQMQGVTDAETTYSSLLQFQSLWDLKAEYVFNRLSDSLSHWQQLLTRIKKTRLMFDTSEVQKSFGAVTVDYEQVQARVNAKNDTWQRDIWGQVDEGDAYEYIEGAE</sequence>
<evidence type="ECO:0000313" key="4">
    <source>
        <dbReference type="EMBL" id="KAL0564429.1"/>
    </source>
</evidence>
<evidence type="ECO:0000259" key="3">
    <source>
        <dbReference type="Pfam" id="PF08385"/>
    </source>
</evidence>
<accession>A0ABR3ENG1</accession>